<evidence type="ECO:0000259" key="7">
    <source>
        <dbReference type="PROSITE" id="PS50968"/>
    </source>
</evidence>
<dbReference type="InterPro" id="IPR011761">
    <property type="entry name" value="ATP-grasp"/>
</dbReference>
<dbReference type="PANTHER" id="PTHR18866">
    <property type="entry name" value="CARBOXYLASE:PYRUVATE/ACETYL-COA/PROPIONYL-COA CARBOXYLASE"/>
    <property type="match status" value="1"/>
</dbReference>
<dbReference type="PROSITE" id="PS00866">
    <property type="entry name" value="CPSASE_1"/>
    <property type="match status" value="1"/>
</dbReference>
<sequence length="768" mass="81317">MAASALSASSPLLLHVQLPPAPAASSRPASSSGAAAGSSAASSSASAASASPPSLSDPSLFLLSLPPSLPLSSLLPHLASSSVSLVSADASSQAALVTPAGSYALTKVSTSNTLVIVPPLSPPSPPGKKRKTGAAASAPTAAPCQVCPSETYELSPLPLSLPLLSSLLRASPYFGYAEESPQKTSLRKTINAGINCIPGDQSVIKDEDEAVKVSNEVGYPVMIKASAGGGGKGMRIAWSDAEARESFRVSTAEAISSFNDDRIFIEKFIERPHHIEVQLLADGKHGNVVCFPERECSIQRRNQKVIEEAPSTLLTDATRREMARQAAQLARAVGYESAGTVEFLCDEEQNFYFLEMNTRLQVEHPVTEMITGVDLVRHMLEVAAGHPLPEELVESARNSPDGMVPRKGWAIEARIYAEDPFRGFLPSTGPLLAYSEPTTESVGMEGVTVRCDSGVVEGSDISMYYDPMISKLVTYAETREKAIEGMSAAVDDYVIRGVGHNTPFIASVCRNDFFKRGDTPTSFIDTHYPDGFQGVELDKDETTALAVSAAAIAGARRYALERPPLPKSAAEARREAAYGEEHVVVTLGGKFGDSFAVALTGGDTALVTPVVDGKLDGEPEAVALGDVDAEADSKLAKVEIGGAVKTIQVLGESDEGVLTLQMHGRVVDCCVRSVREFSLSRHMIEPPAVDTSLMLLSPMPGKLISVAVKPGDEIELGQEMCVVEAMKMQNVMRSERKGVVKSVDAKVNDSLKVDQVIVTFEGGEEETA</sequence>
<dbReference type="InterPro" id="IPR001882">
    <property type="entry name" value="Biotin_BS"/>
</dbReference>
<evidence type="ECO:0000256" key="1">
    <source>
        <dbReference type="ARBA" id="ARBA00022598"/>
    </source>
</evidence>
<dbReference type="PROSITE" id="PS00188">
    <property type="entry name" value="BIOTIN"/>
    <property type="match status" value="1"/>
</dbReference>
<evidence type="ECO:0000259" key="8">
    <source>
        <dbReference type="PROSITE" id="PS50975"/>
    </source>
</evidence>
<keyword evidence="3 5" id="KW-0067">ATP-binding</keyword>
<dbReference type="InterPro" id="IPR005482">
    <property type="entry name" value="Biotin_COase_C"/>
</dbReference>
<keyword evidence="4" id="KW-0092">Biotin</keyword>
<dbReference type="Proteomes" id="UP001165060">
    <property type="component" value="Unassembled WGS sequence"/>
</dbReference>
<evidence type="ECO:0000256" key="3">
    <source>
        <dbReference type="ARBA" id="ARBA00022840"/>
    </source>
</evidence>
<dbReference type="Gene3D" id="3.30.700.30">
    <property type="match status" value="1"/>
</dbReference>
<dbReference type="PROSITE" id="PS50979">
    <property type="entry name" value="BC"/>
    <property type="match status" value="1"/>
</dbReference>
<evidence type="ECO:0000256" key="5">
    <source>
        <dbReference type="PROSITE-ProRule" id="PRU00409"/>
    </source>
</evidence>
<proteinExistence type="predicted"/>
<feature type="domain" description="Biotin carboxylation" evidence="9">
    <location>
        <begin position="1"/>
        <end position="529"/>
    </location>
</feature>
<feature type="region of interest" description="Disordered" evidence="6">
    <location>
        <begin position="118"/>
        <end position="140"/>
    </location>
</feature>
<dbReference type="Pfam" id="PF09724">
    <property type="entry name" value="Dcc1"/>
    <property type="match status" value="1"/>
</dbReference>
<accession>A0ABQ6N9Z2</accession>
<comment type="caution">
    <text evidence="10">The sequence shown here is derived from an EMBL/GenBank/DDBJ whole genome shotgun (WGS) entry which is preliminary data.</text>
</comment>
<feature type="domain" description="Lipoyl-binding" evidence="7">
    <location>
        <begin position="686"/>
        <end position="761"/>
    </location>
</feature>
<name>A0ABQ6N9Z2_9STRA</name>
<dbReference type="PANTHER" id="PTHR18866:SF33">
    <property type="entry name" value="METHYLCROTONOYL-COA CARBOXYLASE SUBUNIT ALPHA, MITOCHONDRIAL-RELATED"/>
    <property type="match status" value="1"/>
</dbReference>
<reference evidence="10 11" key="1">
    <citation type="journal article" date="2023" name="Commun. Biol.">
        <title>Genome analysis of Parmales, the sister group of diatoms, reveals the evolutionary specialization of diatoms from phago-mixotrophs to photoautotrophs.</title>
        <authorList>
            <person name="Ban H."/>
            <person name="Sato S."/>
            <person name="Yoshikawa S."/>
            <person name="Yamada K."/>
            <person name="Nakamura Y."/>
            <person name="Ichinomiya M."/>
            <person name="Sato N."/>
            <person name="Blanc-Mathieu R."/>
            <person name="Endo H."/>
            <person name="Kuwata A."/>
            <person name="Ogata H."/>
        </authorList>
    </citation>
    <scope>NUCLEOTIDE SEQUENCE [LARGE SCALE GENOMIC DNA]</scope>
</reference>
<feature type="compositionally biased region" description="Low complexity" evidence="6">
    <location>
        <begin position="23"/>
        <end position="50"/>
    </location>
</feature>
<dbReference type="EMBL" id="BRYB01006222">
    <property type="protein sequence ID" value="GMI52385.1"/>
    <property type="molecule type" value="Genomic_DNA"/>
</dbReference>
<dbReference type="SUPFAM" id="SSF51246">
    <property type="entry name" value="Rudiment single hybrid motif"/>
    <property type="match status" value="1"/>
</dbReference>
<dbReference type="InterPro" id="IPR005479">
    <property type="entry name" value="CPAse_ATP-bd"/>
</dbReference>
<dbReference type="Pfam" id="PF00364">
    <property type="entry name" value="Biotin_lipoyl"/>
    <property type="match status" value="1"/>
</dbReference>
<evidence type="ECO:0000313" key="11">
    <source>
        <dbReference type="Proteomes" id="UP001165060"/>
    </source>
</evidence>
<organism evidence="10 11">
    <name type="scientific">Tetraparma gracilis</name>
    <dbReference type="NCBI Taxonomy" id="2962635"/>
    <lineage>
        <taxon>Eukaryota</taxon>
        <taxon>Sar</taxon>
        <taxon>Stramenopiles</taxon>
        <taxon>Ochrophyta</taxon>
        <taxon>Bolidophyceae</taxon>
        <taxon>Parmales</taxon>
        <taxon>Triparmaceae</taxon>
        <taxon>Tetraparma</taxon>
    </lineage>
</organism>
<dbReference type="PROSITE" id="PS50968">
    <property type="entry name" value="BIOTINYL_LIPOYL"/>
    <property type="match status" value="1"/>
</dbReference>
<dbReference type="CDD" id="cd06850">
    <property type="entry name" value="biotinyl_domain"/>
    <property type="match status" value="1"/>
</dbReference>
<keyword evidence="2 5" id="KW-0547">Nucleotide-binding</keyword>
<evidence type="ECO:0000256" key="4">
    <source>
        <dbReference type="ARBA" id="ARBA00023267"/>
    </source>
</evidence>
<dbReference type="SMART" id="SM00878">
    <property type="entry name" value="Biotin_carb_C"/>
    <property type="match status" value="1"/>
</dbReference>
<dbReference type="SUPFAM" id="SSF51230">
    <property type="entry name" value="Single hybrid motif"/>
    <property type="match status" value="1"/>
</dbReference>
<gene>
    <name evidence="10" type="ORF">TeGR_g15151</name>
</gene>
<dbReference type="InterPro" id="IPR000089">
    <property type="entry name" value="Biotin_lipoyl"/>
</dbReference>
<dbReference type="InterPro" id="IPR011054">
    <property type="entry name" value="Rudment_hybrid_motif"/>
</dbReference>
<evidence type="ECO:0008006" key="12">
    <source>
        <dbReference type="Google" id="ProtNLM"/>
    </source>
</evidence>
<dbReference type="Pfam" id="PF02786">
    <property type="entry name" value="CPSase_L_D2"/>
    <property type="match status" value="1"/>
</dbReference>
<dbReference type="PROSITE" id="PS00867">
    <property type="entry name" value="CPSASE_2"/>
    <property type="match status" value="1"/>
</dbReference>
<dbReference type="InterPro" id="IPR019128">
    <property type="entry name" value="Dcc1"/>
</dbReference>
<dbReference type="InterPro" id="IPR050856">
    <property type="entry name" value="Biotin_carboxylase_complex"/>
</dbReference>
<evidence type="ECO:0000259" key="9">
    <source>
        <dbReference type="PROSITE" id="PS50979"/>
    </source>
</evidence>
<evidence type="ECO:0000256" key="6">
    <source>
        <dbReference type="SAM" id="MobiDB-lite"/>
    </source>
</evidence>
<feature type="region of interest" description="Disordered" evidence="6">
    <location>
        <begin position="20"/>
        <end position="50"/>
    </location>
</feature>
<evidence type="ECO:0000256" key="2">
    <source>
        <dbReference type="ARBA" id="ARBA00022741"/>
    </source>
</evidence>
<dbReference type="InterPro" id="IPR011764">
    <property type="entry name" value="Biotin_carboxylation_dom"/>
</dbReference>
<feature type="domain" description="ATP-grasp" evidence="8">
    <location>
        <begin position="188"/>
        <end position="384"/>
    </location>
</feature>
<dbReference type="Gene3D" id="3.30.470.20">
    <property type="entry name" value="ATP-grasp fold, B domain"/>
    <property type="match status" value="1"/>
</dbReference>
<dbReference type="InterPro" id="IPR011053">
    <property type="entry name" value="Single_hybrid_motif"/>
</dbReference>
<dbReference type="PROSITE" id="PS50975">
    <property type="entry name" value="ATP_GRASP"/>
    <property type="match status" value="1"/>
</dbReference>
<dbReference type="SUPFAM" id="SSF56059">
    <property type="entry name" value="Glutathione synthetase ATP-binding domain-like"/>
    <property type="match status" value="1"/>
</dbReference>
<dbReference type="Gene3D" id="2.40.50.100">
    <property type="match status" value="1"/>
</dbReference>
<protein>
    <recommendedName>
        <fullName evidence="12">Propionyl-CoA carboxylase alpha chain, mitochondrial</fullName>
    </recommendedName>
</protein>
<evidence type="ECO:0000313" key="10">
    <source>
        <dbReference type="EMBL" id="GMI52385.1"/>
    </source>
</evidence>
<dbReference type="Pfam" id="PF02785">
    <property type="entry name" value="Biotin_carb_C"/>
    <property type="match status" value="1"/>
</dbReference>
<keyword evidence="1" id="KW-0436">Ligase</keyword>
<keyword evidence="11" id="KW-1185">Reference proteome</keyword>